<evidence type="ECO:0000313" key="2">
    <source>
        <dbReference type="Proteomes" id="UP001500889"/>
    </source>
</evidence>
<dbReference type="InterPro" id="IPR006611">
    <property type="entry name" value="DUF1431_DROsp"/>
</dbReference>
<organism evidence="1 2">
    <name type="scientific">Drosophila madeirensis</name>
    <name type="common">Fruit fly</name>
    <dbReference type="NCBI Taxonomy" id="30013"/>
    <lineage>
        <taxon>Eukaryota</taxon>
        <taxon>Metazoa</taxon>
        <taxon>Ecdysozoa</taxon>
        <taxon>Arthropoda</taxon>
        <taxon>Hexapoda</taxon>
        <taxon>Insecta</taxon>
        <taxon>Pterygota</taxon>
        <taxon>Neoptera</taxon>
        <taxon>Endopterygota</taxon>
        <taxon>Diptera</taxon>
        <taxon>Brachycera</taxon>
        <taxon>Muscomorpha</taxon>
        <taxon>Ephydroidea</taxon>
        <taxon>Drosophilidae</taxon>
        <taxon>Drosophila</taxon>
        <taxon>Sophophora</taxon>
    </lineage>
</organism>
<accession>A0AAU9GDJ7</accession>
<dbReference type="Proteomes" id="UP001500889">
    <property type="component" value="Chromosome E"/>
</dbReference>
<dbReference type="Pfam" id="PF07248">
    <property type="entry name" value="DUF1431"/>
    <property type="match status" value="1"/>
</dbReference>
<gene>
    <name evidence="1" type="ORF">DMAD_04613</name>
</gene>
<proteinExistence type="predicted"/>
<keyword evidence="2" id="KW-1185">Reference proteome</keyword>
<sequence>MSLWRCAAGRTQAQNWCKYFGILRSPQRLYAKDTRPTPKCSDADDGCNKIRDCDNTNFVKSDRKAKDKFQFHHLIKMPDECCINECIDSFPRFDECLYKESDKRKRKYQVTWVECPPLQIKPKKICCFESGKRPPVARRKRKVKDACVEDKPCPTEGACPKIASPGCKPVRDPARCQIVRVKTDCVKVKAPYPAYSECRRPKPRRRPRVECNCRDTPPMCLVYEVQAKLERQGKTPGDCPPKRK</sequence>
<evidence type="ECO:0000313" key="1">
    <source>
        <dbReference type="EMBL" id="BFG06013.1"/>
    </source>
</evidence>
<dbReference type="PANTHER" id="PTHR20977">
    <property type="entry name" value="AT13385P-RELATED"/>
    <property type="match status" value="1"/>
</dbReference>
<dbReference type="PANTHER" id="PTHR20977:SF0">
    <property type="entry name" value="AT13385P-RELATED"/>
    <property type="match status" value="1"/>
</dbReference>
<dbReference type="EMBL" id="AP029267">
    <property type="protein sequence ID" value="BFG06013.1"/>
    <property type="molecule type" value="Genomic_DNA"/>
</dbReference>
<name>A0AAU9GDJ7_DROMD</name>
<dbReference type="AlphaFoldDB" id="A0AAU9GDJ7"/>
<dbReference type="SMART" id="SM00689">
    <property type="entry name" value="DM6"/>
    <property type="match status" value="1"/>
</dbReference>
<protein>
    <submittedName>
        <fullName evidence="1">Uncharacterized protein</fullName>
    </submittedName>
</protein>
<reference evidence="1 2" key="1">
    <citation type="submission" date="2024-02" db="EMBL/GenBank/DDBJ databases">
        <title>A chromosome-level genome assembly of Drosophila madeirensis, a fruit fly species endemic to Madeira island.</title>
        <authorList>
            <person name="Tomihara K."/>
            <person name="Llopart A."/>
            <person name="Yamamoto D."/>
        </authorList>
    </citation>
    <scope>NUCLEOTIDE SEQUENCE [LARGE SCALE GENOMIC DNA]</scope>
    <source>
        <strain evidence="1 2">RF1</strain>
    </source>
</reference>